<name>A0AAD4GAV1_BOLED</name>
<dbReference type="Proteomes" id="UP001194468">
    <property type="component" value="Unassembled WGS sequence"/>
</dbReference>
<protein>
    <submittedName>
        <fullName evidence="1">Uncharacterized protein</fullName>
    </submittedName>
</protein>
<gene>
    <name evidence="1" type="ORF">L210DRAFT_946452</name>
</gene>
<sequence length="59" mass="6896">MESNTKKQPSRARTRYFSCDFCPGKALQWQSHHSSRMESIMMMDVPRASEHPFVACVYL</sequence>
<dbReference type="EMBL" id="WHUW01000038">
    <property type="protein sequence ID" value="KAF8432751.1"/>
    <property type="molecule type" value="Genomic_DNA"/>
</dbReference>
<accession>A0AAD4GAV1</accession>
<comment type="caution">
    <text evidence="1">The sequence shown here is derived from an EMBL/GenBank/DDBJ whole genome shotgun (WGS) entry which is preliminary data.</text>
</comment>
<reference evidence="1" key="2">
    <citation type="journal article" date="2020" name="Nat. Commun.">
        <title>Large-scale genome sequencing of mycorrhizal fungi provides insights into the early evolution of symbiotic traits.</title>
        <authorList>
            <person name="Miyauchi S."/>
            <person name="Kiss E."/>
            <person name="Kuo A."/>
            <person name="Drula E."/>
            <person name="Kohler A."/>
            <person name="Sanchez-Garcia M."/>
            <person name="Morin E."/>
            <person name="Andreopoulos B."/>
            <person name="Barry K.W."/>
            <person name="Bonito G."/>
            <person name="Buee M."/>
            <person name="Carver A."/>
            <person name="Chen C."/>
            <person name="Cichocki N."/>
            <person name="Clum A."/>
            <person name="Culley D."/>
            <person name="Crous P.W."/>
            <person name="Fauchery L."/>
            <person name="Girlanda M."/>
            <person name="Hayes R.D."/>
            <person name="Keri Z."/>
            <person name="LaButti K."/>
            <person name="Lipzen A."/>
            <person name="Lombard V."/>
            <person name="Magnuson J."/>
            <person name="Maillard F."/>
            <person name="Murat C."/>
            <person name="Nolan M."/>
            <person name="Ohm R.A."/>
            <person name="Pangilinan J."/>
            <person name="Pereira M.F."/>
            <person name="Perotto S."/>
            <person name="Peter M."/>
            <person name="Pfister S."/>
            <person name="Riley R."/>
            <person name="Sitrit Y."/>
            <person name="Stielow J.B."/>
            <person name="Szollosi G."/>
            <person name="Zifcakova L."/>
            <person name="Stursova M."/>
            <person name="Spatafora J.W."/>
            <person name="Tedersoo L."/>
            <person name="Vaario L.M."/>
            <person name="Yamada A."/>
            <person name="Yan M."/>
            <person name="Wang P."/>
            <person name="Xu J."/>
            <person name="Bruns T."/>
            <person name="Baldrian P."/>
            <person name="Vilgalys R."/>
            <person name="Dunand C."/>
            <person name="Henrissat B."/>
            <person name="Grigoriev I.V."/>
            <person name="Hibbett D."/>
            <person name="Nagy L.G."/>
            <person name="Martin F.M."/>
        </authorList>
    </citation>
    <scope>NUCLEOTIDE SEQUENCE</scope>
    <source>
        <strain evidence="1">BED1</strain>
    </source>
</reference>
<keyword evidence="2" id="KW-1185">Reference proteome</keyword>
<evidence type="ECO:0000313" key="1">
    <source>
        <dbReference type="EMBL" id="KAF8432751.1"/>
    </source>
</evidence>
<evidence type="ECO:0000313" key="2">
    <source>
        <dbReference type="Proteomes" id="UP001194468"/>
    </source>
</evidence>
<organism evidence="1 2">
    <name type="scientific">Boletus edulis BED1</name>
    <dbReference type="NCBI Taxonomy" id="1328754"/>
    <lineage>
        <taxon>Eukaryota</taxon>
        <taxon>Fungi</taxon>
        <taxon>Dikarya</taxon>
        <taxon>Basidiomycota</taxon>
        <taxon>Agaricomycotina</taxon>
        <taxon>Agaricomycetes</taxon>
        <taxon>Agaricomycetidae</taxon>
        <taxon>Boletales</taxon>
        <taxon>Boletineae</taxon>
        <taxon>Boletaceae</taxon>
        <taxon>Boletoideae</taxon>
        <taxon>Boletus</taxon>
    </lineage>
</organism>
<dbReference type="AlphaFoldDB" id="A0AAD4GAV1"/>
<reference evidence="1" key="1">
    <citation type="submission" date="2019-10" db="EMBL/GenBank/DDBJ databases">
        <authorList>
            <consortium name="DOE Joint Genome Institute"/>
            <person name="Kuo A."/>
            <person name="Miyauchi S."/>
            <person name="Kiss E."/>
            <person name="Drula E."/>
            <person name="Kohler A."/>
            <person name="Sanchez-Garcia M."/>
            <person name="Andreopoulos B."/>
            <person name="Barry K.W."/>
            <person name="Bonito G."/>
            <person name="Buee M."/>
            <person name="Carver A."/>
            <person name="Chen C."/>
            <person name="Cichocki N."/>
            <person name="Clum A."/>
            <person name="Culley D."/>
            <person name="Crous P.W."/>
            <person name="Fauchery L."/>
            <person name="Girlanda M."/>
            <person name="Hayes R."/>
            <person name="Keri Z."/>
            <person name="LaButti K."/>
            <person name="Lipzen A."/>
            <person name="Lombard V."/>
            <person name="Magnuson J."/>
            <person name="Maillard F."/>
            <person name="Morin E."/>
            <person name="Murat C."/>
            <person name="Nolan M."/>
            <person name="Ohm R."/>
            <person name="Pangilinan J."/>
            <person name="Pereira M."/>
            <person name="Perotto S."/>
            <person name="Peter M."/>
            <person name="Riley R."/>
            <person name="Sitrit Y."/>
            <person name="Stielow B."/>
            <person name="Szollosi G."/>
            <person name="Zifcakova L."/>
            <person name="Stursova M."/>
            <person name="Spatafora J.W."/>
            <person name="Tedersoo L."/>
            <person name="Vaario L.-M."/>
            <person name="Yamada A."/>
            <person name="Yan M."/>
            <person name="Wang P."/>
            <person name="Xu J."/>
            <person name="Bruns T."/>
            <person name="Baldrian P."/>
            <person name="Vilgalys R."/>
            <person name="Henrissat B."/>
            <person name="Grigoriev I.V."/>
            <person name="Hibbett D."/>
            <person name="Nagy L.G."/>
            <person name="Martin F.M."/>
        </authorList>
    </citation>
    <scope>NUCLEOTIDE SEQUENCE</scope>
    <source>
        <strain evidence="1">BED1</strain>
    </source>
</reference>
<proteinExistence type="predicted"/>